<comment type="similarity">
    <text evidence="1">Belongs to the LysR transcriptional regulatory family.</text>
</comment>
<dbReference type="EMBL" id="JACIJR010000007">
    <property type="protein sequence ID" value="MBB5730536.1"/>
    <property type="molecule type" value="Genomic_DNA"/>
</dbReference>
<dbReference type="PANTHER" id="PTHR30537:SF3">
    <property type="entry name" value="TRANSCRIPTIONAL REGULATORY PROTEIN"/>
    <property type="match status" value="1"/>
</dbReference>
<dbReference type="RefSeq" id="WP_157176964.1">
    <property type="nucleotide sequence ID" value="NZ_BMJP01000005.1"/>
</dbReference>
<dbReference type="SUPFAM" id="SSF53850">
    <property type="entry name" value="Periplasmic binding protein-like II"/>
    <property type="match status" value="1"/>
</dbReference>
<name>A0A7W9BUV2_9SPHN</name>
<dbReference type="Gene3D" id="3.40.190.290">
    <property type="match status" value="1"/>
</dbReference>
<dbReference type="Pfam" id="PF03466">
    <property type="entry name" value="LysR_substrate"/>
    <property type="match status" value="1"/>
</dbReference>
<sequence length="290" mass="31520">MSIPSWDLYRTFEAVLRTGSLSRAARTLGLTQPSIARHIDALEQAIGRDLFVRSQRGLTPTAAALELRPYAELLASTSAALLRTAEGSAGAVAGTVRISASEVVSAEHLPAMLARLRHRYPALTFELSASNTLDDLLQRQADVAVRMVQPVQQSLIGRKVAPIPVGLHAHTDYLARRGVPATLRDLADHDLIGFDTETPAIRAFAERFPDLNRAAFTLRVDSDITQLAAIRAGFGIGICQVPVAARDPQLIRVLADCLTIELDVWIVMHEDLSNSPRCRAVFDALVAEFS</sequence>
<accession>A0A7W9BUV2</accession>
<comment type="caution">
    <text evidence="6">The sequence shown here is derived from an EMBL/GenBank/DDBJ whole genome shotgun (WGS) entry which is preliminary data.</text>
</comment>
<dbReference type="GO" id="GO:0043565">
    <property type="term" value="F:sequence-specific DNA binding"/>
    <property type="evidence" value="ECO:0007669"/>
    <property type="project" value="TreeGrafter"/>
</dbReference>
<dbReference type="OrthoDB" id="9798121at2"/>
<evidence type="ECO:0000256" key="1">
    <source>
        <dbReference type="ARBA" id="ARBA00009437"/>
    </source>
</evidence>
<dbReference type="InterPro" id="IPR000847">
    <property type="entry name" value="LysR_HTH_N"/>
</dbReference>
<reference evidence="6 7" key="1">
    <citation type="submission" date="2020-08" db="EMBL/GenBank/DDBJ databases">
        <title>Genomic Encyclopedia of Type Strains, Phase IV (KMG-IV): sequencing the most valuable type-strain genomes for metagenomic binning, comparative biology and taxonomic classification.</title>
        <authorList>
            <person name="Goeker M."/>
        </authorList>
    </citation>
    <scope>NUCLEOTIDE SEQUENCE [LARGE SCALE GENOMIC DNA]</scope>
    <source>
        <strain evidence="6 7">DSM 103336</strain>
    </source>
</reference>
<dbReference type="PRINTS" id="PR00039">
    <property type="entry name" value="HTHLYSR"/>
</dbReference>
<dbReference type="InterPro" id="IPR036388">
    <property type="entry name" value="WH-like_DNA-bd_sf"/>
</dbReference>
<dbReference type="AlphaFoldDB" id="A0A7W9BUV2"/>
<dbReference type="InterPro" id="IPR036390">
    <property type="entry name" value="WH_DNA-bd_sf"/>
</dbReference>
<keyword evidence="2" id="KW-0805">Transcription regulation</keyword>
<dbReference type="PANTHER" id="PTHR30537">
    <property type="entry name" value="HTH-TYPE TRANSCRIPTIONAL REGULATOR"/>
    <property type="match status" value="1"/>
</dbReference>
<dbReference type="Proteomes" id="UP000546701">
    <property type="component" value="Unassembled WGS sequence"/>
</dbReference>
<dbReference type="PROSITE" id="PS50931">
    <property type="entry name" value="HTH_LYSR"/>
    <property type="match status" value="1"/>
</dbReference>
<evidence type="ECO:0000256" key="4">
    <source>
        <dbReference type="ARBA" id="ARBA00023163"/>
    </source>
</evidence>
<evidence type="ECO:0000256" key="2">
    <source>
        <dbReference type="ARBA" id="ARBA00023015"/>
    </source>
</evidence>
<feature type="domain" description="HTH lysR-type" evidence="5">
    <location>
        <begin position="4"/>
        <end position="61"/>
    </location>
</feature>
<dbReference type="InterPro" id="IPR058163">
    <property type="entry name" value="LysR-type_TF_proteobact-type"/>
</dbReference>
<dbReference type="InterPro" id="IPR005119">
    <property type="entry name" value="LysR_subst-bd"/>
</dbReference>
<evidence type="ECO:0000313" key="7">
    <source>
        <dbReference type="Proteomes" id="UP000546701"/>
    </source>
</evidence>
<dbReference type="SUPFAM" id="SSF46785">
    <property type="entry name" value="Winged helix' DNA-binding domain"/>
    <property type="match status" value="1"/>
</dbReference>
<organism evidence="6 7">
    <name type="scientific">Sphingomonas prati</name>
    <dbReference type="NCBI Taxonomy" id="1843237"/>
    <lineage>
        <taxon>Bacteria</taxon>
        <taxon>Pseudomonadati</taxon>
        <taxon>Pseudomonadota</taxon>
        <taxon>Alphaproteobacteria</taxon>
        <taxon>Sphingomonadales</taxon>
        <taxon>Sphingomonadaceae</taxon>
        <taxon>Sphingomonas</taxon>
    </lineage>
</organism>
<keyword evidence="3 6" id="KW-0238">DNA-binding</keyword>
<dbReference type="Gene3D" id="1.10.10.10">
    <property type="entry name" value="Winged helix-like DNA-binding domain superfamily/Winged helix DNA-binding domain"/>
    <property type="match status" value="1"/>
</dbReference>
<evidence type="ECO:0000256" key="3">
    <source>
        <dbReference type="ARBA" id="ARBA00023125"/>
    </source>
</evidence>
<gene>
    <name evidence="6" type="ORF">FHS99_003039</name>
</gene>
<evidence type="ECO:0000259" key="5">
    <source>
        <dbReference type="PROSITE" id="PS50931"/>
    </source>
</evidence>
<dbReference type="Pfam" id="PF00126">
    <property type="entry name" value="HTH_1"/>
    <property type="match status" value="1"/>
</dbReference>
<dbReference type="GO" id="GO:0006351">
    <property type="term" value="P:DNA-templated transcription"/>
    <property type="evidence" value="ECO:0007669"/>
    <property type="project" value="TreeGrafter"/>
</dbReference>
<proteinExistence type="inferred from homology"/>
<evidence type="ECO:0000313" key="6">
    <source>
        <dbReference type="EMBL" id="MBB5730536.1"/>
    </source>
</evidence>
<keyword evidence="4" id="KW-0804">Transcription</keyword>
<dbReference type="GO" id="GO:0003700">
    <property type="term" value="F:DNA-binding transcription factor activity"/>
    <property type="evidence" value="ECO:0007669"/>
    <property type="project" value="InterPro"/>
</dbReference>
<keyword evidence="7" id="KW-1185">Reference proteome</keyword>
<protein>
    <submittedName>
        <fullName evidence="6">DNA-binding transcriptional LysR family regulator</fullName>
    </submittedName>
</protein>